<keyword evidence="3" id="KW-0472">Membrane</keyword>
<dbReference type="InterPro" id="IPR050882">
    <property type="entry name" value="Prepilin_peptidase/N-MTase"/>
</dbReference>
<comment type="similarity">
    <text evidence="1 2">Belongs to the peptidase A24 family.</text>
</comment>
<organism evidence="5 6">
    <name type="scientific">Streptomyces nojiriensis</name>
    <dbReference type="NCBI Taxonomy" id="66374"/>
    <lineage>
        <taxon>Bacteria</taxon>
        <taxon>Bacillati</taxon>
        <taxon>Actinomycetota</taxon>
        <taxon>Actinomycetes</taxon>
        <taxon>Kitasatosporales</taxon>
        <taxon>Streptomycetaceae</taxon>
        <taxon>Streptomyces</taxon>
    </lineage>
</organism>
<dbReference type="PRINTS" id="PR00864">
    <property type="entry name" value="PREPILNPTASE"/>
</dbReference>
<feature type="transmembrane region" description="Helical" evidence="3">
    <location>
        <begin position="44"/>
        <end position="62"/>
    </location>
</feature>
<proteinExistence type="inferred from homology"/>
<gene>
    <name evidence="5" type="ORF">Snoj_79610</name>
</gene>
<feature type="transmembrane region" description="Helical" evidence="3">
    <location>
        <begin position="174"/>
        <end position="193"/>
    </location>
</feature>
<sequence>MYGTGRRGLGRQDPEETAWAVCRCAELLPAPRCRSRRRYRRHMGVALIVLAAGYGATAGWLLPRAAYRFSVEPGEPWRDRCPQGHRVRGWLGPARCRVPAVVAPRGPGGRPPESAAPHAYGRRAVPLAALVGALCALLAAAVGVRPEAPAYVGLAPVVVLLSLVDRAVHRLPDVLTLPLAAAVAAGLGAAALLPRAAGDWRLALLGGGALGAAYLLLHLINPAGMGFGDVKLALPLGVALGWYGWGVWAAGAFLGLLYGALYGLILLLRRPDERNRGYAFGPFMAAGALTGVLLGGFGA</sequence>
<feature type="transmembrane region" description="Helical" evidence="3">
    <location>
        <begin position="277"/>
        <end position="297"/>
    </location>
</feature>
<keyword evidence="6" id="KW-1185">Reference proteome</keyword>
<dbReference type="Gene3D" id="1.20.120.1220">
    <property type="match status" value="1"/>
</dbReference>
<evidence type="ECO:0000256" key="1">
    <source>
        <dbReference type="ARBA" id="ARBA00005801"/>
    </source>
</evidence>
<dbReference type="Pfam" id="PF01478">
    <property type="entry name" value="Peptidase_A24"/>
    <property type="match status" value="1"/>
</dbReference>
<dbReference type="PANTHER" id="PTHR30487:SF0">
    <property type="entry name" value="PREPILIN LEADER PEPTIDASE_N-METHYLTRANSFERASE-RELATED"/>
    <property type="match status" value="1"/>
</dbReference>
<feature type="domain" description="Prepilin type IV endopeptidase peptidase" evidence="4">
    <location>
        <begin position="155"/>
        <end position="266"/>
    </location>
</feature>
<accession>A0ABQ3T0X2</accession>
<reference evidence="6" key="1">
    <citation type="submission" date="2023-07" db="EMBL/GenBank/DDBJ databases">
        <title>Whole genome shotgun sequence of Streptomyces nojiriensis NBRC 13794.</title>
        <authorList>
            <person name="Komaki H."/>
            <person name="Tamura T."/>
        </authorList>
    </citation>
    <scope>NUCLEOTIDE SEQUENCE [LARGE SCALE GENOMIC DNA]</scope>
    <source>
        <strain evidence="6">NBRC 13794</strain>
    </source>
</reference>
<evidence type="ECO:0000313" key="6">
    <source>
        <dbReference type="Proteomes" id="UP000613974"/>
    </source>
</evidence>
<dbReference type="Proteomes" id="UP000613974">
    <property type="component" value="Unassembled WGS sequence"/>
</dbReference>
<evidence type="ECO:0000256" key="3">
    <source>
        <dbReference type="SAM" id="Phobius"/>
    </source>
</evidence>
<dbReference type="PANTHER" id="PTHR30487">
    <property type="entry name" value="TYPE 4 PREPILIN-LIKE PROTEINS LEADER PEPTIDE-PROCESSING ENZYME"/>
    <property type="match status" value="1"/>
</dbReference>
<evidence type="ECO:0000259" key="4">
    <source>
        <dbReference type="Pfam" id="PF01478"/>
    </source>
</evidence>
<feature type="transmembrane region" description="Helical" evidence="3">
    <location>
        <begin position="124"/>
        <end position="144"/>
    </location>
</feature>
<comment type="caution">
    <text evidence="5">The sequence shown here is derived from an EMBL/GenBank/DDBJ whole genome shotgun (WGS) entry which is preliminary data.</text>
</comment>
<keyword evidence="3" id="KW-0812">Transmembrane</keyword>
<name>A0ABQ3T0X2_9ACTN</name>
<dbReference type="EMBL" id="BNEC01000005">
    <property type="protein sequence ID" value="GHI74043.1"/>
    <property type="molecule type" value="Genomic_DNA"/>
</dbReference>
<feature type="transmembrane region" description="Helical" evidence="3">
    <location>
        <begin position="200"/>
        <end position="220"/>
    </location>
</feature>
<protein>
    <submittedName>
        <fullName evidence="5">Prepilin peptidase</fullName>
    </submittedName>
</protein>
<keyword evidence="3" id="KW-1133">Transmembrane helix</keyword>
<dbReference type="InterPro" id="IPR014032">
    <property type="entry name" value="Peptidase_A24A_bac"/>
</dbReference>
<dbReference type="InterPro" id="IPR000045">
    <property type="entry name" value="Prepilin_IV_endopep_pep"/>
</dbReference>
<feature type="transmembrane region" description="Helical" evidence="3">
    <location>
        <begin position="151"/>
        <end position="168"/>
    </location>
</feature>
<feature type="transmembrane region" description="Helical" evidence="3">
    <location>
        <begin position="240"/>
        <end position="265"/>
    </location>
</feature>
<evidence type="ECO:0000313" key="5">
    <source>
        <dbReference type="EMBL" id="GHI74043.1"/>
    </source>
</evidence>
<evidence type="ECO:0000256" key="2">
    <source>
        <dbReference type="RuleBase" id="RU003793"/>
    </source>
</evidence>